<evidence type="ECO:0000313" key="3">
    <source>
        <dbReference type="EMBL" id="KIW57682.1"/>
    </source>
</evidence>
<reference evidence="3 4" key="1">
    <citation type="submission" date="2015-01" db="EMBL/GenBank/DDBJ databases">
        <title>The Genome Sequence of Exophiala xenobiotica CBS118157.</title>
        <authorList>
            <consortium name="The Broad Institute Genomics Platform"/>
            <person name="Cuomo C."/>
            <person name="de Hoog S."/>
            <person name="Gorbushina A."/>
            <person name="Stielow B."/>
            <person name="Teixiera M."/>
            <person name="Abouelleil A."/>
            <person name="Chapman S.B."/>
            <person name="Priest M."/>
            <person name="Young S.K."/>
            <person name="Wortman J."/>
            <person name="Nusbaum C."/>
            <person name="Birren B."/>
        </authorList>
    </citation>
    <scope>NUCLEOTIDE SEQUENCE [LARGE SCALE GENOMIC DNA]</scope>
    <source>
        <strain evidence="3 4">CBS 118157</strain>
    </source>
</reference>
<evidence type="ECO:0000256" key="1">
    <source>
        <dbReference type="ARBA" id="ARBA00008858"/>
    </source>
</evidence>
<feature type="signal peptide" evidence="2">
    <location>
        <begin position="1"/>
        <end position="18"/>
    </location>
</feature>
<dbReference type="GO" id="GO:0008081">
    <property type="term" value="F:phosphoric diester hydrolase activity"/>
    <property type="evidence" value="ECO:0007669"/>
    <property type="project" value="InterPro"/>
</dbReference>
<gene>
    <name evidence="3" type="ORF">PV05_02248</name>
</gene>
<proteinExistence type="inferred from homology"/>
<name>A0A0D2D5R2_9EURO</name>
<dbReference type="CDD" id="cd08577">
    <property type="entry name" value="PI-PLCc_GDPD_SF_unchar3"/>
    <property type="match status" value="1"/>
</dbReference>
<protein>
    <submittedName>
        <fullName evidence="3">Uncharacterized protein</fullName>
    </submittedName>
</protein>
<dbReference type="STRING" id="348802.A0A0D2D5R2"/>
<dbReference type="InterPro" id="IPR017946">
    <property type="entry name" value="PLC-like_Pdiesterase_TIM-brl"/>
</dbReference>
<evidence type="ECO:0000256" key="2">
    <source>
        <dbReference type="SAM" id="SignalP"/>
    </source>
</evidence>
<comment type="similarity">
    <text evidence="1">Belongs to the AIM6 family.</text>
</comment>
<sequence>MISSFVAAAISLAFRATGMPLPSSATAEGLDISTTLQNILSNTHNSDAYTYPTDLTRGIIPKPIHSHNDYWRDIPFYTALSVGCVSVEADVWLYNDTLYVGHEQSALTPARTFDSLYIQPILDTLHRENPTTQFVSKATKNGVYDTSSGTTLFLFVDLKTDGPTTWPVVVSQLQPLRDAGYLTTFNGTGITPGPVTVIGTGNTPLNQVQPIQNRDYFFDANLALLSTTQSNITAFVSPVASTQFSKYFGTINGTTFNDTQIATLSQHLAVANEKGILGRYWDTPAWPIATRNAVWSTLIEAGVGLLNADDLPEAAGYGGVNGYW</sequence>
<accession>A0A0D2D5R2</accession>
<feature type="chain" id="PRO_5002240214" evidence="2">
    <location>
        <begin position="19"/>
        <end position="324"/>
    </location>
</feature>
<dbReference type="EMBL" id="KN847318">
    <property type="protein sequence ID" value="KIW57682.1"/>
    <property type="molecule type" value="Genomic_DNA"/>
</dbReference>
<organism evidence="3 4">
    <name type="scientific">Exophiala xenobiotica</name>
    <dbReference type="NCBI Taxonomy" id="348802"/>
    <lineage>
        <taxon>Eukaryota</taxon>
        <taxon>Fungi</taxon>
        <taxon>Dikarya</taxon>
        <taxon>Ascomycota</taxon>
        <taxon>Pezizomycotina</taxon>
        <taxon>Eurotiomycetes</taxon>
        <taxon>Chaetothyriomycetidae</taxon>
        <taxon>Chaetothyriales</taxon>
        <taxon>Herpotrichiellaceae</taxon>
        <taxon>Exophiala</taxon>
    </lineage>
</organism>
<keyword evidence="2" id="KW-0732">Signal</keyword>
<dbReference type="GeneID" id="25324156"/>
<evidence type="ECO:0000313" key="4">
    <source>
        <dbReference type="Proteomes" id="UP000054342"/>
    </source>
</evidence>
<dbReference type="InterPro" id="IPR039559">
    <property type="entry name" value="AIM6_PI-PLC-like_dom"/>
</dbReference>
<dbReference type="OrthoDB" id="4153866at2759"/>
<keyword evidence="4" id="KW-1185">Reference proteome</keyword>
<dbReference type="AlphaFoldDB" id="A0A0D2D5R2"/>
<dbReference type="InterPro" id="IPR051236">
    <property type="entry name" value="HAT_RTT109-like"/>
</dbReference>
<dbReference type="RefSeq" id="XP_013318266.1">
    <property type="nucleotide sequence ID" value="XM_013462812.1"/>
</dbReference>
<dbReference type="GO" id="GO:0006629">
    <property type="term" value="P:lipid metabolic process"/>
    <property type="evidence" value="ECO:0007669"/>
    <property type="project" value="InterPro"/>
</dbReference>
<dbReference type="PANTHER" id="PTHR31571:SF5">
    <property type="entry name" value="ALTERED INHERITANCE OF MITOCHONDRIA PROTEIN 6"/>
    <property type="match status" value="1"/>
</dbReference>
<dbReference type="PANTHER" id="PTHR31571">
    <property type="entry name" value="ALTERED INHERITANCE OF MITOCHONDRIA PROTEIN 6"/>
    <property type="match status" value="1"/>
</dbReference>
<dbReference type="Proteomes" id="UP000054342">
    <property type="component" value="Unassembled WGS sequence"/>
</dbReference>
<dbReference type="HOGENOM" id="CLU_031561_1_0_1"/>
<dbReference type="SUPFAM" id="SSF51695">
    <property type="entry name" value="PLC-like phosphodiesterases"/>
    <property type="match status" value="1"/>
</dbReference>